<dbReference type="EMBL" id="AE016853">
    <property type="protein sequence ID" value="AAO56862.1"/>
    <property type="molecule type" value="Genomic_DNA"/>
</dbReference>
<accession>Q87ZP0</accession>
<reference evidence="1 2" key="1">
    <citation type="journal article" date="2003" name="Proc. Natl. Acad. Sci. U.S.A.">
        <title>The complete genome sequence of the Arabidopsis and tomato pathogen Pseudomonas syringae pv. tomato DC3000.</title>
        <authorList>
            <person name="Buell C.R."/>
            <person name="Joardar V."/>
            <person name="Lindeberg M."/>
            <person name="Selengut J."/>
            <person name="Paulsen I.T."/>
            <person name="Gwinn M.L."/>
            <person name="Dodson R.J."/>
            <person name="Deboy R.T."/>
            <person name="Durkin A.S."/>
            <person name="Kolonay J.F."/>
            <person name="Madupu R."/>
            <person name="Daugherty S."/>
            <person name="Brinkac L."/>
            <person name="Beanan M.J."/>
            <person name="Haft D.H."/>
            <person name="Nelson W.C."/>
            <person name="Davidsen T."/>
            <person name="Zafar N."/>
            <person name="Zhou L."/>
            <person name="Liu J."/>
            <person name="Yuan Q."/>
            <person name="Khouri H."/>
            <person name="Fedorova N."/>
            <person name="Tran B."/>
            <person name="Russell D."/>
            <person name="Berry K."/>
            <person name="Utterback T."/>
            <person name="Van Aken S.E."/>
            <person name="Feldblyum T.V."/>
            <person name="D'Ascenzo M."/>
            <person name="Deng W.L."/>
            <person name="Ramos A.R."/>
            <person name="Alfano J.R."/>
            <person name="Cartinhour S."/>
            <person name="Chatterjee A.K."/>
            <person name="Delaney T.P."/>
            <person name="Lazarowitz S.G."/>
            <person name="Martin G.B."/>
            <person name="Schneider D.J."/>
            <person name="Tang X."/>
            <person name="Bender C.L."/>
            <person name="White O."/>
            <person name="Fraser C.M."/>
            <person name="Collmer A."/>
        </authorList>
    </citation>
    <scope>NUCLEOTIDE SEQUENCE [LARGE SCALE GENOMIC DNA]</scope>
    <source>
        <strain evidence="2">ATCC BAA-871 / DC3000</strain>
    </source>
</reference>
<dbReference type="Proteomes" id="UP000002515">
    <property type="component" value="Chromosome"/>
</dbReference>
<name>Q87ZP0_PSESM</name>
<dbReference type="STRING" id="223283.PSPTO_3384"/>
<dbReference type="AlphaFoldDB" id="Q87ZP0"/>
<dbReference type="HOGENOM" id="CLU_2790754_0_0_6"/>
<protein>
    <submittedName>
        <fullName evidence="1">Uncharacterized protein</fullName>
    </submittedName>
</protein>
<proteinExistence type="predicted"/>
<dbReference type="KEGG" id="pst:PSPTO_3384"/>
<sequence>MGWGGRARDLAVEILKISTVYCPEKMAIADAINAGVESNSKDLKRHAGPGPNDLFGMFLMALGQTDSA</sequence>
<organism evidence="1 2">
    <name type="scientific">Pseudomonas syringae pv. tomato (strain ATCC BAA-871 / DC3000)</name>
    <dbReference type="NCBI Taxonomy" id="223283"/>
    <lineage>
        <taxon>Bacteria</taxon>
        <taxon>Pseudomonadati</taxon>
        <taxon>Pseudomonadota</taxon>
        <taxon>Gammaproteobacteria</taxon>
        <taxon>Pseudomonadales</taxon>
        <taxon>Pseudomonadaceae</taxon>
        <taxon>Pseudomonas</taxon>
    </lineage>
</organism>
<keyword evidence="2" id="KW-1185">Reference proteome</keyword>
<evidence type="ECO:0000313" key="2">
    <source>
        <dbReference type="Proteomes" id="UP000002515"/>
    </source>
</evidence>
<dbReference type="PATRIC" id="fig|223283.9.peg.3464"/>
<gene>
    <name evidence="1" type="ordered locus">PSPTO_3384</name>
</gene>
<evidence type="ECO:0000313" key="1">
    <source>
        <dbReference type="EMBL" id="AAO56862.1"/>
    </source>
</evidence>